<dbReference type="InterPro" id="IPR000175">
    <property type="entry name" value="Na/ntran_symport"/>
</dbReference>
<feature type="binding site" evidence="8">
    <location>
        <position position="232"/>
    </location>
    <ligand>
        <name>Na(+)</name>
        <dbReference type="ChEBI" id="CHEBI:29101"/>
        <label>1</label>
    </ligand>
</feature>
<dbReference type="InterPro" id="IPR037272">
    <property type="entry name" value="SNS_sf"/>
</dbReference>
<evidence type="ECO:0000256" key="10">
    <source>
        <dbReference type="SAM" id="Phobius"/>
    </source>
</evidence>
<feature type="transmembrane region" description="Helical" evidence="10">
    <location>
        <begin position="292"/>
        <end position="316"/>
    </location>
</feature>
<proteinExistence type="inferred from homology"/>
<feature type="transmembrane region" description="Helical" evidence="10">
    <location>
        <begin position="367"/>
        <end position="386"/>
    </location>
</feature>
<organism evidence="11">
    <name type="scientific">Anopheles funestus</name>
    <name type="common">African malaria mosquito</name>
    <dbReference type="NCBI Taxonomy" id="62324"/>
    <lineage>
        <taxon>Eukaryota</taxon>
        <taxon>Metazoa</taxon>
        <taxon>Ecdysozoa</taxon>
        <taxon>Arthropoda</taxon>
        <taxon>Hexapoda</taxon>
        <taxon>Insecta</taxon>
        <taxon>Pterygota</taxon>
        <taxon>Neoptera</taxon>
        <taxon>Endopterygota</taxon>
        <taxon>Diptera</taxon>
        <taxon>Nematocera</taxon>
        <taxon>Culicoidea</taxon>
        <taxon>Culicidae</taxon>
        <taxon>Anophelinae</taxon>
        <taxon>Anopheles</taxon>
    </lineage>
</organism>
<dbReference type="VEuPathDB" id="VectorBase:AFUN2_002178"/>
<keyword evidence="8" id="KW-0479">Metal-binding</keyword>
<feature type="transmembrane region" description="Helical" evidence="10">
    <location>
        <begin position="216"/>
        <end position="236"/>
    </location>
</feature>
<feature type="compositionally biased region" description="Polar residues" evidence="9">
    <location>
        <begin position="769"/>
        <end position="783"/>
    </location>
</feature>
<dbReference type="GO" id="GO:0005886">
    <property type="term" value="C:plasma membrane"/>
    <property type="evidence" value="ECO:0007669"/>
    <property type="project" value="TreeGrafter"/>
</dbReference>
<evidence type="ECO:0000256" key="7">
    <source>
        <dbReference type="ARBA" id="ARBA00023136"/>
    </source>
</evidence>
<keyword evidence="4 10" id="KW-0812">Transmembrane</keyword>
<feature type="transmembrane region" description="Helical" evidence="10">
    <location>
        <begin position="640"/>
        <end position="661"/>
    </location>
</feature>
<accession>A0A4Y0BHH9</accession>
<evidence type="ECO:0000313" key="11">
    <source>
        <dbReference type="EnsemblMetazoa" id="AFUN020328-PA"/>
    </source>
</evidence>
<dbReference type="PANTHER" id="PTHR11616:SF240">
    <property type="entry name" value="BLOATED TUBULES, ISOFORM B-RELATED"/>
    <property type="match status" value="1"/>
</dbReference>
<feature type="region of interest" description="Disordered" evidence="9">
    <location>
        <begin position="763"/>
        <end position="783"/>
    </location>
</feature>
<dbReference type="PANTHER" id="PTHR11616">
    <property type="entry name" value="SODIUM/CHLORIDE DEPENDENT TRANSPORTER"/>
    <property type="match status" value="1"/>
</dbReference>
<feature type="compositionally biased region" description="Basic residues" evidence="9">
    <location>
        <begin position="920"/>
        <end position="940"/>
    </location>
</feature>
<dbReference type="Pfam" id="PF00209">
    <property type="entry name" value="SNF"/>
    <property type="match status" value="1"/>
</dbReference>
<evidence type="ECO:0008006" key="12">
    <source>
        <dbReference type="Google" id="ProtNLM"/>
    </source>
</evidence>
<dbReference type="PRINTS" id="PR00176">
    <property type="entry name" value="NANEUSMPORT"/>
</dbReference>
<feature type="compositionally biased region" description="Low complexity" evidence="9">
    <location>
        <begin position="810"/>
        <end position="819"/>
    </location>
</feature>
<feature type="transmembrane region" description="Helical" evidence="10">
    <location>
        <begin position="398"/>
        <end position="415"/>
    </location>
</feature>
<feature type="transmembrane region" description="Helical" evidence="10">
    <location>
        <begin position="478"/>
        <end position="498"/>
    </location>
</feature>
<evidence type="ECO:0000256" key="9">
    <source>
        <dbReference type="SAM" id="MobiDB-lite"/>
    </source>
</evidence>
<keyword evidence="6 10" id="KW-1133">Transmembrane helix</keyword>
<feature type="transmembrane region" description="Helical" evidence="10">
    <location>
        <begin position="248"/>
        <end position="272"/>
    </location>
</feature>
<feature type="region of interest" description="Disordered" evidence="9">
    <location>
        <begin position="805"/>
        <end position="906"/>
    </location>
</feature>
<keyword evidence="3" id="KW-0813">Transport</keyword>
<evidence type="ECO:0000256" key="8">
    <source>
        <dbReference type="PIRSR" id="PIRSR600175-1"/>
    </source>
</evidence>
<protein>
    <recommendedName>
        <fullName evidence="12">Sodium/chloride dependent transporter</fullName>
    </recommendedName>
</protein>
<evidence type="ECO:0000256" key="1">
    <source>
        <dbReference type="ARBA" id="ARBA00004141"/>
    </source>
</evidence>
<sequence length="1017" mass="112448">MKWKNKEPKQSISSVTSMSFLSDENLTFHRFSDGTISFTSERKKSMQNVLDGGGGGAPMMMATGPNTKQTVPSLVAIGDSRTMNGGGHNHTIERTRKHSYTQATTDSSPIWTTNASFNNYTTNTITNSNRRHAGGRPRSIAPGVDGTDGEAGSGSTTTAGIPTLSDLRYLSSPSSNPNNSSVIQNGSTVKLISTKVSANTVAPSDDQSNKQSRSSIFRGVILCLCLNLTFANVVRFPRELQLHGSAFLVPYVILLLLVGLPVVLLEISLGQFLGQGSAHMWRAAPFLKGASLVGRIASWLAAIWTSMQSVIALLYIGMLAFKSVPLRECSKSVTINPQAIYNGYDVQQSSGQECLKLTFLRPVWRSSLYFGLLALSLILLWVISMVCTHSGKINRRSIYLFGFVALIVLIFETGWEVTKAINEQYFPDLWPFHPESFADSTVWFNALVQVIYSLNIGFGAVPVLTGKFLYKGDAIKTSFVYMFFNILITAIAVLFYVFQFNNSFTESHPFYPELSTLTVIYDRAISVQESDPTLQRLIPALSYTMIFISSLVSIVIYIYTSTRIIRKHPNYTVCLAGLVVAIAGLLCPNYIFPRILDTRIVGSLAVCAMIFEIILIIWVYGSKNLYTDLEFSLGRPVLKAWLFIWGFIPVLLMALLCWWSITYYDNDLLIDYFPKWLPVVFSLSVIVLLACVEISKQVDYNVFSMIHGATKPSKDWGPADPLVRHAWKQWKSVCEDTGERDFTLRRRGTKDYTNSIKKGQYTHSHKYGASSNRNLSTAGSNSPNYSGSVFGDSAIEEDMSVEKYPHYSKHSSQQQQHTTGVANHGGYGMDTPPPLPPLPLTETTDDGSPRISANSRKSSRATDHTKRTPSDRSQADLLPSNGRKTSDNSFGSRIDIMPTDDEVTGGFGRSTAVVRNPLAKGHHHPNHPNVGRHYHHHHHLGTTPTGNGMAVPVHGVKPNGVSYHQDGGPRNGGPNESDRQQGYNRDIFISNGHAPTGGDHICWRKFSINSEEYSTEL</sequence>
<feature type="transmembrane region" description="Helical" evidence="10">
    <location>
        <begin position="598"/>
        <end position="620"/>
    </location>
</feature>
<comment type="similarity">
    <text evidence="2">Belongs to the sodium:neurotransmitter symporter (SNF) (TC 2.A.22) family.</text>
</comment>
<feature type="transmembrane region" description="Helical" evidence="10">
    <location>
        <begin position="540"/>
        <end position="559"/>
    </location>
</feature>
<dbReference type="PROSITE" id="PS50267">
    <property type="entry name" value="NA_NEUROTRAN_SYMP_3"/>
    <property type="match status" value="1"/>
</dbReference>
<dbReference type="STRING" id="62324.A0A4Y0BHH9"/>
<evidence type="ECO:0000256" key="4">
    <source>
        <dbReference type="ARBA" id="ARBA00022692"/>
    </source>
</evidence>
<dbReference type="GO" id="GO:0046872">
    <property type="term" value="F:metal ion binding"/>
    <property type="evidence" value="ECO:0007669"/>
    <property type="project" value="UniProtKB-KW"/>
</dbReference>
<comment type="subcellular location">
    <subcellularLocation>
        <location evidence="1">Membrane</location>
        <topology evidence="1">Multi-pass membrane protein</topology>
    </subcellularLocation>
</comment>
<evidence type="ECO:0000256" key="6">
    <source>
        <dbReference type="ARBA" id="ARBA00022989"/>
    </source>
</evidence>
<keyword evidence="8" id="KW-0915">Sodium</keyword>
<feature type="region of interest" description="Disordered" evidence="9">
    <location>
        <begin position="918"/>
        <end position="981"/>
    </location>
</feature>
<feature type="binding site" evidence="8">
    <location>
        <position position="485"/>
    </location>
    <ligand>
        <name>Na(+)</name>
        <dbReference type="ChEBI" id="CHEBI:29101"/>
        <label>1</label>
    </ligand>
</feature>
<keyword evidence="5" id="KW-0769">Symport</keyword>
<feature type="binding site" evidence="8">
    <location>
        <position position="453"/>
    </location>
    <ligand>
        <name>Na(+)</name>
        <dbReference type="ChEBI" id="CHEBI:29101"/>
        <label>1</label>
    </ligand>
</feature>
<feature type="transmembrane region" description="Helical" evidence="10">
    <location>
        <begin position="676"/>
        <end position="695"/>
    </location>
</feature>
<evidence type="ECO:0000256" key="2">
    <source>
        <dbReference type="ARBA" id="ARBA00006459"/>
    </source>
</evidence>
<evidence type="ECO:0000256" key="3">
    <source>
        <dbReference type="ARBA" id="ARBA00022448"/>
    </source>
</evidence>
<feature type="region of interest" description="Disordered" evidence="9">
    <location>
        <begin position="124"/>
        <end position="160"/>
    </location>
</feature>
<dbReference type="EnsemblMetazoa" id="AFUN020328-RA">
    <property type="protein sequence ID" value="AFUN020328-PA"/>
    <property type="gene ID" value="AFUN020328"/>
</dbReference>
<dbReference type="VEuPathDB" id="VectorBase:AFUN020328"/>
<name>A0A4Y0BHH9_ANOFN</name>
<dbReference type="SUPFAM" id="SSF161070">
    <property type="entry name" value="SNF-like"/>
    <property type="match status" value="1"/>
</dbReference>
<feature type="transmembrane region" description="Helical" evidence="10">
    <location>
        <begin position="571"/>
        <end position="592"/>
    </location>
</feature>
<evidence type="ECO:0000256" key="5">
    <source>
        <dbReference type="ARBA" id="ARBA00022847"/>
    </source>
</evidence>
<reference evidence="11" key="1">
    <citation type="submission" date="2020-05" db="UniProtKB">
        <authorList>
            <consortium name="EnsemblMetazoa"/>
        </authorList>
    </citation>
    <scope>IDENTIFICATION</scope>
    <source>
        <strain evidence="11">FUMOZ</strain>
    </source>
</reference>
<feature type="transmembrane region" description="Helical" evidence="10">
    <location>
        <begin position="442"/>
        <end position="466"/>
    </location>
</feature>
<keyword evidence="7 10" id="KW-0472">Membrane</keyword>
<dbReference type="GO" id="GO:0015375">
    <property type="term" value="F:glycine:sodium symporter activity"/>
    <property type="evidence" value="ECO:0007669"/>
    <property type="project" value="TreeGrafter"/>
</dbReference>
<dbReference type="AlphaFoldDB" id="A0A4Y0BHH9"/>
<feature type="compositionally biased region" description="Basic and acidic residues" evidence="9">
    <location>
        <begin position="860"/>
        <end position="874"/>
    </location>
</feature>